<dbReference type="EC" id="2.7.11.1" evidence="13"/>
<evidence type="ECO:0000256" key="16">
    <source>
        <dbReference type="SAM" id="SignalP"/>
    </source>
</evidence>
<dbReference type="EMBL" id="CP093350">
    <property type="protein sequence ID" value="WOH11836.1"/>
    <property type="molecule type" value="Genomic_DNA"/>
</dbReference>
<keyword evidence="15" id="KW-0812">Transmembrane</keyword>
<name>A0AAF0XSJ8_DAUCS</name>
<feature type="transmembrane region" description="Helical" evidence="15">
    <location>
        <begin position="442"/>
        <end position="461"/>
    </location>
</feature>
<evidence type="ECO:0000259" key="19">
    <source>
        <dbReference type="PROSITE" id="PS50948"/>
    </source>
</evidence>
<dbReference type="Pfam" id="PF01453">
    <property type="entry name" value="B_lectin"/>
    <property type="match status" value="1"/>
</dbReference>
<keyword evidence="15" id="KW-1133">Transmembrane helix</keyword>
<dbReference type="PROSITE" id="PS50927">
    <property type="entry name" value="BULB_LECTIN"/>
    <property type="match status" value="1"/>
</dbReference>
<evidence type="ECO:0000313" key="21">
    <source>
        <dbReference type="Proteomes" id="UP000077755"/>
    </source>
</evidence>
<evidence type="ECO:0000256" key="8">
    <source>
        <dbReference type="ARBA" id="ARBA00022840"/>
    </source>
</evidence>
<evidence type="ECO:0000256" key="3">
    <source>
        <dbReference type="ARBA" id="ARBA00022527"/>
    </source>
</evidence>
<reference evidence="20" key="2">
    <citation type="submission" date="2022-03" db="EMBL/GenBank/DDBJ databases">
        <title>Draft title - Genomic analysis of global carrot germplasm unveils the trajectory of domestication and the origin of high carotenoid orange carrot.</title>
        <authorList>
            <person name="Iorizzo M."/>
            <person name="Ellison S."/>
            <person name="Senalik D."/>
            <person name="Macko-Podgorni A."/>
            <person name="Grzebelus D."/>
            <person name="Bostan H."/>
            <person name="Rolling W."/>
            <person name="Curaba J."/>
            <person name="Simon P."/>
        </authorList>
    </citation>
    <scope>NUCLEOTIDE SEQUENCE</scope>
    <source>
        <tissue evidence="20">Leaf</tissue>
    </source>
</reference>
<dbReference type="InterPro" id="IPR000719">
    <property type="entry name" value="Prot_kinase_dom"/>
</dbReference>
<dbReference type="PROSITE" id="PS50948">
    <property type="entry name" value="PAN"/>
    <property type="match status" value="1"/>
</dbReference>
<dbReference type="KEGG" id="dcr:108199863"/>
<dbReference type="CDD" id="cd00028">
    <property type="entry name" value="B_lectin"/>
    <property type="match status" value="1"/>
</dbReference>
<keyword evidence="21" id="KW-1185">Reference proteome</keyword>
<evidence type="ECO:0000256" key="6">
    <source>
        <dbReference type="ARBA" id="ARBA00022741"/>
    </source>
</evidence>
<feature type="signal peptide" evidence="16">
    <location>
        <begin position="1"/>
        <end position="22"/>
    </location>
</feature>
<dbReference type="GO" id="GO:0005524">
    <property type="term" value="F:ATP binding"/>
    <property type="evidence" value="ECO:0007669"/>
    <property type="project" value="UniProtKB-UniRule"/>
</dbReference>
<dbReference type="Pfam" id="PF08276">
    <property type="entry name" value="PAN_2"/>
    <property type="match status" value="1"/>
</dbReference>
<dbReference type="Pfam" id="PF00954">
    <property type="entry name" value="S_locus_glycop"/>
    <property type="match status" value="1"/>
</dbReference>
<evidence type="ECO:0000256" key="11">
    <source>
        <dbReference type="ARBA" id="ARBA00047899"/>
    </source>
</evidence>
<keyword evidence="6 13" id="KW-0547">Nucleotide-binding</keyword>
<keyword evidence="5 16" id="KW-0732">Signal</keyword>
<protein>
    <recommendedName>
        <fullName evidence="13">Receptor-like serine/threonine-protein kinase</fullName>
        <ecNumber evidence="13">2.7.11.1</ecNumber>
    </recommendedName>
</protein>
<dbReference type="InterPro" id="IPR011009">
    <property type="entry name" value="Kinase-like_dom_sf"/>
</dbReference>
<evidence type="ECO:0000256" key="7">
    <source>
        <dbReference type="ARBA" id="ARBA00022777"/>
    </source>
</evidence>
<dbReference type="FunFam" id="1.10.510.10:FF:000467">
    <property type="entry name" value="Liguleless narrow1"/>
    <property type="match status" value="1"/>
</dbReference>
<comment type="subcellular location">
    <subcellularLocation>
        <location evidence="1">Cell membrane</location>
        <topology evidence="1">Single-pass type I membrane protein</topology>
    </subcellularLocation>
</comment>
<feature type="domain" description="Bulb-type lectin" evidence="18">
    <location>
        <begin position="23"/>
        <end position="148"/>
    </location>
</feature>
<keyword evidence="15" id="KW-0472">Membrane</keyword>
<sequence>MLSAKTQLLSLLVFLLTQPCFSIDFITPNQPLKDGDFLISQAKTFQLGFFSPGNSTKRYVGVWYYNFPQKYVVWVANRDNPLSNTSGVLTIAESGQLVVAYSEAPEAPIWSTNISLSRDNYNNSARILDNGNLVVFRDLYSDKNVLWEGFDHPTNTYLPEMKVGLRKKTGEAWFISSWKSPDDPGTGQYSYRIVLNGTVPQLYIYDGSKPYMGMGPWNGITFSGLPAYGVDVADQLSQLFYIDDENEVSNYYTITNSSYVTRSVMDYTGVAQRLDWNPQSETWKASWTGPDGQCEKYGHCGAFSTCNSFRIANQGCDCLPGYTDKFEGGTTANSFVGCVLKPGASLCRSGEGFRKVSGIKVPDAFNAELQSDLDIKACHNLCLKNCSCTAYGASRLNSDKGCLTWYGELIDIREFSDGGQDIYVRVDHDELAKDSKKKILKVLLPVLFIIVLILVITCWVLRRKKRERSKRNLTMSNGSERDDIAFMERFSDVRSSNESGTTSAEVHCFSLSTIIAATDNFSFANKLGEGGFGTVYKGHMRGGQDIAVKRLSITSKQGLEEFRNEIILIAKLQHRNLVRLLGYCIQQENILIYEYLPNRGLDRFIFGGKSLLDWRTRFNITMGIARGMIYLHHDSRLRIIHRDLKASNVLLDASMNPKISDFGMARIFGNDQNEDTTNRVVGTYGYMSPEYAMEGHFSIKSDVFSFGVLLLEIISGRRNSSTFDDEKTVNLVGHVWDRWLEGKPLEIVDPSLEESYDVNEVLRCIHTGLLCVQESAAVRPTMSEVASMLCNEKTPPAAPEQPAFILKGKGYLGPVKFSYNTESGGSSGAQMTVSIVNGR</sequence>
<evidence type="ECO:0000259" key="18">
    <source>
        <dbReference type="PROSITE" id="PS50927"/>
    </source>
</evidence>
<dbReference type="InterPro" id="IPR017441">
    <property type="entry name" value="Protein_kinase_ATP_BS"/>
</dbReference>
<dbReference type="Gene3D" id="1.10.510.10">
    <property type="entry name" value="Transferase(Phosphotransferase) domain 1"/>
    <property type="match status" value="1"/>
</dbReference>
<dbReference type="InterPro" id="IPR001480">
    <property type="entry name" value="Bulb-type_lectin_dom"/>
</dbReference>
<dbReference type="GO" id="GO:0004674">
    <property type="term" value="F:protein serine/threonine kinase activity"/>
    <property type="evidence" value="ECO:0007669"/>
    <property type="project" value="UniProtKB-KW"/>
</dbReference>
<keyword evidence="7 13" id="KW-0418">Kinase</keyword>
<dbReference type="SUPFAM" id="SSF56112">
    <property type="entry name" value="Protein kinase-like (PK-like)"/>
    <property type="match status" value="1"/>
</dbReference>
<evidence type="ECO:0000256" key="12">
    <source>
        <dbReference type="ARBA" id="ARBA00048679"/>
    </source>
</evidence>
<dbReference type="AlphaFoldDB" id="A0AAF0XSJ8"/>
<dbReference type="SMART" id="SM00220">
    <property type="entry name" value="S_TKc"/>
    <property type="match status" value="1"/>
</dbReference>
<dbReference type="Gene3D" id="2.90.10.10">
    <property type="entry name" value="Bulb-type lectin domain"/>
    <property type="match status" value="1"/>
</dbReference>
<dbReference type="InterPro" id="IPR008271">
    <property type="entry name" value="Ser/Thr_kinase_AS"/>
</dbReference>
<dbReference type="FunFam" id="3.30.200.20:FF:000195">
    <property type="entry name" value="G-type lectin S-receptor-like serine/threonine-protein kinase"/>
    <property type="match status" value="1"/>
</dbReference>
<evidence type="ECO:0000256" key="13">
    <source>
        <dbReference type="PIRNR" id="PIRNR000641"/>
    </source>
</evidence>
<dbReference type="InterPro" id="IPR024171">
    <property type="entry name" value="SRK-like_kinase"/>
</dbReference>
<dbReference type="GO" id="GO:0048544">
    <property type="term" value="P:recognition of pollen"/>
    <property type="evidence" value="ECO:0007669"/>
    <property type="project" value="InterPro"/>
</dbReference>
<evidence type="ECO:0000256" key="4">
    <source>
        <dbReference type="ARBA" id="ARBA00022679"/>
    </source>
</evidence>
<dbReference type="PANTHER" id="PTHR27002:SF1095">
    <property type="entry name" value="G-TYPE LECTIN S-RECEPTOR-LIKE SERINE_THREONINE-PROTEIN KINASE RKS1"/>
    <property type="match status" value="1"/>
</dbReference>
<dbReference type="Pfam" id="PF07714">
    <property type="entry name" value="PK_Tyr_Ser-Thr"/>
    <property type="match status" value="1"/>
</dbReference>
<evidence type="ECO:0000256" key="2">
    <source>
        <dbReference type="ARBA" id="ARBA00022475"/>
    </source>
</evidence>
<keyword evidence="3 13" id="KW-0723">Serine/threonine-protein kinase</keyword>
<feature type="chain" id="PRO_5042027482" description="Receptor-like serine/threonine-protein kinase" evidence="16">
    <location>
        <begin position="23"/>
        <end position="839"/>
    </location>
</feature>
<comment type="similarity">
    <text evidence="13">Belongs to the protein kinase superfamily. Ser/Thr protein kinase family.</text>
</comment>
<dbReference type="InterPro" id="IPR036426">
    <property type="entry name" value="Bulb-type_lectin_dom_sf"/>
</dbReference>
<evidence type="ECO:0000313" key="20">
    <source>
        <dbReference type="EMBL" id="WOH11836.1"/>
    </source>
</evidence>
<keyword evidence="9" id="KW-1015">Disulfide bond</keyword>
<dbReference type="Proteomes" id="UP000077755">
    <property type="component" value="Chromosome 8"/>
</dbReference>
<dbReference type="GO" id="GO:0005886">
    <property type="term" value="C:plasma membrane"/>
    <property type="evidence" value="ECO:0007669"/>
    <property type="project" value="UniProtKB-SubCell"/>
</dbReference>
<dbReference type="CDD" id="cd14066">
    <property type="entry name" value="STKc_IRAK"/>
    <property type="match status" value="1"/>
</dbReference>
<evidence type="ECO:0000256" key="5">
    <source>
        <dbReference type="ARBA" id="ARBA00022729"/>
    </source>
</evidence>
<feature type="domain" description="Protein kinase" evidence="17">
    <location>
        <begin position="521"/>
        <end position="804"/>
    </location>
</feature>
<keyword evidence="2" id="KW-1003">Cell membrane</keyword>
<dbReference type="PANTHER" id="PTHR27002">
    <property type="entry name" value="RECEPTOR-LIKE SERINE/THREONINE-PROTEIN KINASE SD1-8"/>
    <property type="match status" value="1"/>
</dbReference>
<reference evidence="20" key="1">
    <citation type="journal article" date="2016" name="Nat. Genet.">
        <title>A high-quality carrot genome assembly provides new insights into carotenoid accumulation and asterid genome evolution.</title>
        <authorList>
            <person name="Iorizzo M."/>
            <person name="Ellison S."/>
            <person name="Senalik D."/>
            <person name="Zeng P."/>
            <person name="Satapoomin P."/>
            <person name="Huang J."/>
            <person name="Bowman M."/>
            <person name="Iovene M."/>
            <person name="Sanseverino W."/>
            <person name="Cavagnaro P."/>
            <person name="Yildiz M."/>
            <person name="Macko-Podgorni A."/>
            <person name="Moranska E."/>
            <person name="Grzebelus E."/>
            <person name="Grzebelus D."/>
            <person name="Ashrafi H."/>
            <person name="Zheng Z."/>
            <person name="Cheng S."/>
            <person name="Spooner D."/>
            <person name="Van Deynze A."/>
            <person name="Simon P."/>
        </authorList>
    </citation>
    <scope>NUCLEOTIDE SEQUENCE</scope>
    <source>
        <tissue evidence="20">Leaf</tissue>
    </source>
</reference>
<evidence type="ECO:0000256" key="10">
    <source>
        <dbReference type="ARBA" id="ARBA00023180"/>
    </source>
</evidence>
<comment type="catalytic activity">
    <reaction evidence="12 13">
        <text>L-seryl-[protein] + ATP = O-phospho-L-seryl-[protein] + ADP + H(+)</text>
        <dbReference type="Rhea" id="RHEA:17989"/>
        <dbReference type="Rhea" id="RHEA-COMP:9863"/>
        <dbReference type="Rhea" id="RHEA-COMP:11604"/>
        <dbReference type="ChEBI" id="CHEBI:15378"/>
        <dbReference type="ChEBI" id="CHEBI:29999"/>
        <dbReference type="ChEBI" id="CHEBI:30616"/>
        <dbReference type="ChEBI" id="CHEBI:83421"/>
        <dbReference type="ChEBI" id="CHEBI:456216"/>
        <dbReference type="EC" id="2.7.11.1"/>
    </reaction>
</comment>
<gene>
    <name evidence="20" type="ORF">DCAR_0831332</name>
</gene>
<dbReference type="InterPro" id="IPR000858">
    <property type="entry name" value="S_locus_glycoprot_dom"/>
</dbReference>
<dbReference type="Gene3D" id="3.30.200.20">
    <property type="entry name" value="Phosphorylase Kinase, domain 1"/>
    <property type="match status" value="1"/>
</dbReference>
<keyword evidence="8 13" id="KW-0067">ATP-binding</keyword>
<evidence type="ECO:0000256" key="14">
    <source>
        <dbReference type="PROSITE-ProRule" id="PRU10141"/>
    </source>
</evidence>
<evidence type="ECO:0000259" key="17">
    <source>
        <dbReference type="PROSITE" id="PS50011"/>
    </source>
</evidence>
<accession>A0AAF0XSJ8</accession>
<evidence type="ECO:0000256" key="9">
    <source>
        <dbReference type="ARBA" id="ARBA00023157"/>
    </source>
</evidence>
<dbReference type="InterPro" id="IPR001245">
    <property type="entry name" value="Ser-Thr/Tyr_kinase_cat_dom"/>
</dbReference>
<feature type="binding site" evidence="14">
    <location>
        <position position="549"/>
    </location>
    <ligand>
        <name>ATP</name>
        <dbReference type="ChEBI" id="CHEBI:30616"/>
    </ligand>
</feature>
<comment type="catalytic activity">
    <reaction evidence="11 13">
        <text>L-threonyl-[protein] + ATP = O-phospho-L-threonyl-[protein] + ADP + H(+)</text>
        <dbReference type="Rhea" id="RHEA:46608"/>
        <dbReference type="Rhea" id="RHEA-COMP:11060"/>
        <dbReference type="Rhea" id="RHEA-COMP:11605"/>
        <dbReference type="ChEBI" id="CHEBI:15378"/>
        <dbReference type="ChEBI" id="CHEBI:30013"/>
        <dbReference type="ChEBI" id="CHEBI:30616"/>
        <dbReference type="ChEBI" id="CHEBI:61977"/>
        <dbReference type="ChEBI" id="CHEBI:456216"/>
        <dbReference type="EC" id="2.7.11.1"/>
    </reaction>
</comment>
<dbReference type="PROSITE" id="PS50011">
    <property type="entry name" value="PROTEIN_KINASE_DOM"/>
    <property type="match status" value="1"/>
</dbReference>
<dbReference type="SMART" id="SM00108">
    <property type="entry name" value="B_lectin"/>
    <property type="match status" value="1"/>
</dbReference>
<keyword evidence="4 13" id="KW-0808">Transferase</keyword>
<dbReference type="PROSITE" id="PS00107">
    <property type="entry name" value="PROTEIN_KINASE_ATP"/>
    <property type="match status" value="1"/>
</dbReference>
<dbReference type="SUPFAM" id="SSF51110">
    <property type="entry name" value="alpha-D-mannose-specific plant lectins"/>
    <property type="match status" value="1"/>
</dbReference>
<dbReference type="InterPro" id="IPR003609">
    <property type="entry name" value="Pan_app"/>
</dbReference>
<dbReference type="SMART" id="SM00473">
    <property type="entry name" value="PAN_AP"/>
    <property type="match status" value="1"/>
</dbReference>
<dbReference type="FunFam" id="2.90.10.10:FF:000005">
    <property type="entry name" value="G-type lectin S-receptor-like serine/threonine-protein kinase"/>
    <property type="match status" value="1"/>
</dbReference>
<organism evidence="20 21">
    <name type="scientific">Daucus carota subsp. sativus</name>
    <name type="common">Carrot</name>
    <dbReference type="NCBI Taxonomy" id="79200"/>
    <lineage>
        <taxon>Eukaryota</taxon>
        <taxon>Viridiplantae</taxon>
        <taxon>Streptophyta</taxon>
        <taxon>Embryophyta</taxon>
        <taxon>Tracheophyta</taxon>
        <taxon>Spermatophyta</taxon>
        <taxon>Magnoliopsida</taxon>
        <taxon>eudicotyledons</taxon>
        <taxon>Gunneridae</taxon>
        <taxon>Pentapetalae</taxon>
        <taxon>asterids</taxon>
        <taxon>campanulids</taxon>
        <taxon>Apiales</taxon>
        <taxon>Apiaceae</taxon>
        <taxon>Apioideae</taxon>
        <taxon>Scandiceae</taxon>
        <taxon>Daucinae</taxon>
        <taxon>Daucus</taxon>
        <taxon>Daucus sect. Daucus</taxon>
    </lineage>
</organism>
<dbReference type="PROSITE" id="PS00108">
    <property type="entry name" value="PROTEIN_KINASE_ST"/>
    <property type="match status" value="1"/>
</dbReference>
<evidence type="ECO:0000256" key="1">
    <source>
        <dbReference type="ARBA" id="ARBA00004251"/>
    </source>
</evidence>
<dbReference type="PIRSF" id="PIRSF000641">
    <property type="entry name" value="SRK"/>
    <property type="match status" value="1"/>
</dbReference>
<proteinExistence type="inferred from homology"/>
<dbReference type="CDD" id="cd01098">
    <property type="entry name" value="PAN_AP_plant"/>
    <property type="match status" value="1"/>
</dbReference>
<feature type="domain" description="Apple" evidence="19">
    <location>
        <begin position="347"/>
        <end position="427"/>
    </location>
</feature>
<evidence type="ECO:0000256" key="15">
    <source>
        <dbReference type="SAM" id="Phobius"/>
    </source>
</evidence>
<keyword evidence="10" id="KW-0325">Glycoprotein</keyword>